<proteinExistence type="predicted"/>
<feature type="domain" description="DUF6456" evidence="1">
    <location>
        <begin position="87"/>
        <end position="217"/>
    </location>
</feature>
<accession>A0ABQ3E371</accession>
<dbReference type="RefSeq" id="WP_189434980.1">
    <property type="nucleotide sequence ID" value="NZ_BMXE01000001.1"/>
</dbReference>
<dbReference type="Proteomes" id="UP000637980">
    <property type="component" value="Unassembled WGS sequence"/>
</dbReference>
<keyword evidence="3" id="KW-1185">Reference proteome</keyword>
<evidence type="ECO:0000313" key="2">
    <source>
        <dbReference type="EMBL" id="GHB19659.1"/>
    </source>
</evidence>
<organism evidence="2 3">
    <name type="scientific">Pseudovibrio japonicus</name>
    <dbReference type="NCBI Taxonomy" id="366534"/>
    <lineage>
        <taxon>Bacteria</taxon>
        <taxon>Pseudomonadati</taxon>
        <taxon>Pseudomonadota</taxon>
        <taxon>Alphaproteobacteria</taxon>
        <taxon>Hyphomicrobiales</taxon>
        <taxon>Stappiaceae</taxon>
        <taxon>Pseudovibrio</taxon>
    </lineage>
</organism>
<name>A0ABQ3E371_9HYPH</name>
<dbReference type="EMBL" id="BMXE01000001">
    <property type="protein sequence ID" value="GHB19659.1"/>
    <property type="molecule type" value="Genomic_DNA"/>
</dbReference>
<dbReference type="InterPro" id="IPR045599">
    <property type="entry name" value="DUF6456"/>
</dbReference>
<comment type="caution">
    <text evidence="2">The sequence shown here is derived from an EMBL/GenBank/DDBJ whole genome shotgun (WGS) entry which is preliminary data.</text>
</comment>
<sequence>MRAQPEFNTHDEPLIKLCRHLAGTRQKISESVGAEATVARAVSLGFVNVGTEGYQLTKEGRVWLKKRLSEGGLEAVPRSKGRPVHTDRSESPLAWLKKRKDKTGKTHISAQQFEAGERLREDFTYAQLWGTVKSNWRSERSSKSSKSIDDVSDSVYDARQRLQNALSAVGPELSGILLDVCCFLKSLKDIEVERQWPQRTAKIVLGLALDRLAAHYGSSRSCAVVPDVAQMASWTAPSSEPAQQTHHL</sequence>
<evidence type="ECO:0000259" key="1">
    <source>
        <dbReference type="Pfam" id="PF20057"/>
    </source>
</evidence>
<reference evidence="3" key="1">
    <citation type="journal article" date="2019" name="Int. J. Syst. Evol. Microbiol.">
        <title>The Global Catalogue of Microorganisms (GCM) 10K type strain sequencing project: providing services to taxonomists for standard genome sequencing and annotation.</title>
        <authorList>
            <consortium name="The Broad Institute Genomics Platform"/>
            <consortium name="The Broad Institute Genome Sequencing Center for Infectious Disease"/>
            <person name="Wu L."/>
            <person name="Ma J."/>
        </authorList>
    </citation>
    <scope>NUCLEOTIDE SEQUENCE [LARGE SCALE GENOMIC DNA]</scope>
    <source>
        <strain evidence="3">KCTC 12861</strain>
    </source>
</reference>
<gene>
    <name evidence="2" type="ORF">GCM10007094_04500</name>
</gene>
<protein>
    <recommendedName>
        <fullName evidence="1">DUF6456 domain-containing protein</fullName>
    </recommendedName>
</protein>
<evidence type="ECO:0000313" key="3">
    <source>
        <dbReference type="Proteomes" id="UP000637980"/>
    </source>
</evidence>
<dbReference type="Pfam" id="PF20057">
    <property type="entry name" value="DUF6456"/>
    <property type="match status" value="1"/>
</dbReference>